<evidence type="ECO:0000313" key="2">
    <source>
        <dbReference type="Proteomes" id="UP001143910"/>
    </source>
</evidence>
<organism evidence="1 2">
    <name type="scientific">Zarea fungicola</name>
    <dbReference type="NCBI Taxonomy" id="93591"/>
    <lineage>
        <taxon>Eukaryota</taxon>
        <taxon>Fungi</taxon>
        <taxon>Dikarya</taxon>
        <taxon>Ascomycota</taxon>
        <taxon>Pezizomycotina</taxon>
        <taxon>Sordariomycetes</taxon>
        <taxon>Hypocreomycetidae</taxon>
        <taxon>Hypocreales</taxon>
        <taxon>Cordycipitaceae</taxon>
        <taxon>Zarea</taxon>
    </lineage>
</organism>
<keyword evidence="2" id="KW-1185">Reference proteome</keyword>
<protein>
    <submittedName>
        <fullName evidence="1">Uncharacterized protein</fullName>
    </submittedName>
</protein>
<sequence>MQFSAIILAASLALVSASPMPVQMEGSAMEQTDASSANIQLYPELPAPAPAPVPVAPQAAAPPAYIPQPLVNKCQQCQYDCNITGGALGSACLLIKCGIQCIIG</sequence>
<evidence type="ECO:0000313" key="1">
    <source>
        <dbReference type="EMBL" id="KAJ2968529.1"/>
    </source>
</evidence>
<reference evidence="1" key="1">
    <citation type="submission" date="2022-08" db="EMBL/GenBank/DDBJ databases">
        <title>Genome Sequence of Lecanicillium fungicola.</title>
        <authorList>
            <person name="Buettner E."/>
        </authorList>
    </citation>
    <scope>NUCLEOTIDE SEQUENCE</scope>
    <source>
        <strain evidence="1">Babe33</strain>
    </source>
</reference>
<gene>
    <name evidence="1" type="ORF">NQ176_g9135</name>
</gene>
<comment type="caution">
    <text evidence="1">The sequence shown here is derived from an EMBL/GenBank/DDBJ whole genome shotgun (WGS) entry which is preliminary data.</text>
</comment>
<dbReference type="EMBL" id="JANJQO010001971">
    <property type="protein sequence ID" value="KAJ2968529.1"/>
    <property type="molecule type" value="Genomic_DNA"/>
</dbReference>
<dbReference type="Proteomes" id="UP001143910">
    <property type="component" value="Unassembled WGS sequence"/>
</dbReference>
<proteinExistence type="predicted"/>
<name>A0ACC1MQG9_9HYPO</name>
<accession>A0ACC1MQG9</accession>